<proteinExistence type="predicted"/>
<reference evidence="1 2" key="2">
    <citation type="journal article" date="2022" name="Mol. Ecol. Resour.">
        <title>The genomes of chicory, endive, great burdock and yacon provide insights into Asteraceae paleo-polyploidization history and plant inulin production.</title>
        <authorList>
            <person name="Fan W."/>
            <person name="Wang S."/>
            <person name="Wang H."/>
            <person name="Wang A."/>
            <person name="Jiang F."/>
            <person name="Liu H."/>
            <person name="Zhao H."/>
            <person name="Xu D."/>
            <person name="Zhang Y."/>
        </authorList>
    </citation>
    <scope>NUCLEOTIDE SEQUENCE [LARGE SCALE GENOMIC DNA]</scope>
    <source>
        <strain evidence="2">cv. Niubang</strain>
    </source>
</reference>
<evidence type="ECO:0000313" key="2">
    <source>
        <dbReference type="Proteomes" id="UP001055879"/>
    </source>
</evidence>
<accession>A0ACB8XNW8</accession>
<comment type="caution">
    <text evidence="1">The sequence shown here is derived from an EMBL/GenBank/DDBJ whole genome shotgun (WGS) entry which is preliminary data.</text>
</comment>
<organism evidence="1 2">
    <name type="scientific">Arctium lappa</name>
    <name type="common">Greater burdock</name>
    <name type="synonym">Lappa major</name>
    <dbReference type="NCBI Taxonomy" id="4217"/>
    <lineage>
        <taxon>Eukaryota</taxon>
        <taxon>Viridiplantae</taxon>
        <taxon>Streptophyta</taxon>
        <taxon>Embryophyta</taxon>
        <taxon>Tracheophyta</taxon>
        <taxon>Spermatophyta</taxon>
        <taxon>Magnoliopsida</taxon>
        <taxon>eudicotyledons</taxon>
        <taxon>Gunneridae</taxon>
        <taxon>Pentapetalae</taxon>
        <taxon>asterids</taxon>
        <taxon>campanulids</taxon>
        <taxon>Asterales</taxon>
        <taxon>Asteraceae</taxon>
        <taxon>Carduoideae</taxon>
        <taxon>Cardueae</taxon>
        <taxon>Arctiinae</taxon>
        <taxon>Arctium</taxon>
    </lineage>
</organism>
<evidence type="ECO:0000313" key="1">
    <source>
        <dbReference type="EMBL" id="KAI3669825.1"/>
    </source>
</evidence>
<reference evidence="2" key="1">
    <citation type="journal article" date="2022" name="Mol. Ecol. Resour.">
        <title>The genomes of chicory, endive, great burdock and yacon provide insights into Asteraceae palaeo-polyploidization history and plant inulin production.</title>
        <authorList>
            <person name="Fan W."/>
            <person name="Wang S."/>
            <person name="Wang H."/>
            <person name="Wang A."/>
            <person name="Jiang F."/>
            <person name="Liu H."/>
            <person name="Zhao H."/>
            <person name="Xu D."/>
            <person name="Zhang Y."/>
        </authorList>
    </citation>
    <scope>NUCLEOTIDE SEQUENCE [LARGE SCALE GENOMIC DNA]</scope>
    <source>
        <strain evidence="2">cv. Niubang</strain>
    </source>
</reference>
<dbReference type="EMBL" id="CM042062">
    <property type="protein sequence ID" value="KAI3669825.1"/>
    <property type="molecule type" value="Genomic_DNA"/>
</dbReference>
<sequence>MMLSIPSTTVCWILFWRSTMAIMIICNKGNPITTLTGDDSYIILNRSKPFNFISGNKSKCDEGRRLTVVVILSKK</sequence>
<name>A0ACB8XNW8_ARCLA</name>
<keyword evidence="2" id="KW-1185">Reference proteome</keyword>
<protein>
    <submittedName>
        <fullName evidence="1">Uncharacterized protein</fullName>
    </submittedName>
</protein>
<gene>
    <name evidence="1" type="ORF">L6452_41249</name>
</gene>
<dbReference type="Proteomes" id="UP001055879">
    <property type="component" value="Linkage Group LG16"/>
</dbReference>